<dbReference type="Proteomes" id="UP000229511">
    <property type="component" value="Genome"/>
</dbReference>
<evidence type="ECO:0000313" key="1">
    <source>
        <dbReference type="EMBL" id="ANA87335.1"/>
    </source>
</evidence>
<organism evidence="1 2">
    <name type="scientific">Gordonia phage PatrickStar</name>
    <dbReference type="NCBI Taxonomy" id="1838076"/>
    <lineage>
        <taxon>Viruses</taxon>
        <taxon>Duplodnaviria</taxon>
        <taxon>Heunggongvirae</taxon>
        <taxon>Uroviricota</taxon>
        <taxon>Caudoviricetes</taxon>
        <taxon>Orchidvirus</taxon>
        <taxon>Orchidvirus orchid</taxon>
    </lineage>
</organism>
<sequence length="100" mass="11572">MRISLRNYAGFPSTDQRYMRLFRWITGATKGVSIDIETLAEWSELNPGLLFDIAQKDKALAKAVYYFQYGKFVKAPGSFREGHELQFDANPKEIVPYLFK</sequence>
<dbReference type="EMBL" id="KU998252">
    <property type="protein sequence ID" value="ANA87335.1"/>
    <property type="molecule type" value="Genomic_DNA"/>
</dbReference>
<evidence type="ECO:0000313" key="2">
    <source>
        <dbReference type="Proteomes" id="UP000229511"/>
    </source>
</evidence>
<gene>
    <name evidence="1" type="primary">103</name>
    <name evidence="1" type="ORF">PBI_PATRICKSTAR_103</name>
</gene>
<protein>
    <submittedName>
        <fullName evidence="1">Uncharacterized protein</fullName>
    </submittedName>
</protein>
<accession>A0A160DGY2</accession>
<reference evidence="1 2" key="1">
    <citation type="submission" date="2016-03" db="EMBL/GenBank/DDBJ databases">
        <authorList>
            <person name="Rimple P."/>
            <person name="Montgomery M.T."/>
            <person name="Guerrero C.A."/>
            <person name="Mavrich T.N."/>
            <person name="Pope W.H."/>
            <person name="Garlena R.A."/>
            <person name="Russell D.A."/>
            <person name="Jacobs-Sera D."/>
            <person name="Hendrix R.W."/>
            <person name="Hatfull G.F."/>
        </authorList>
    </citation>
    <scope>NUCLEOTIDE SEQUENCE [LARGE SCALE GENOMIC DNA]</scope>
</reference>
<proteinExistence type="predicted"/>
<name>A0A160DGY2_9CAUD</name>